<sequence>MILGLFRLEKSLFGSTLLNTLNVKTQVLTSKWRIILNDVYVDTIGVNWVVLQAVAMTDVRLGLMLLGYKRVDTSPKSIS</sequence>
<name>A0A6C0IUA0_9ZZZZ</name>
<dbReference type="AlphaFoldDB" id="A0A6C0IUA0"/>
<reference evidence="1" key="1">
    <citation type="journal article" date="2020" name="Nature">
        <title>Giant virus diversity and host interactions through global metagenomics.</title>
        <authorList>
            <person name="Schulz F."/>
            <person name="Roux S."/>
            <person name="Paez-Espino D."/>
            <person name="Jungbluth S."/>
            <person name="Walsh D.A."/>
            <person name="Denef V.J."/>
            <person name="McMahon K.D."/>
            <person name="Konstantinidis K.T."/>
            <person name="Eloe-Fadrosh E.A."/>
            <person name="Kyrpides N.C."/>
            <person name="Woyke T."/>
        </authorList>
    </citation>
    <scope>NUCLEOTIDE SEQUENCE</scope>
    <source>
        <strain evidence="1">GVMAG-M-3300024302-11</strain>
    </source>
</reference>
<organism evidence="1">
    <name type="scientific">viral metagenome</name>
    <dbReference type="NCBI Taxonomy" id="1070528"/>
    <lineage>
        <taxon>unclassified sequences</taxon>
        <taxon>metagenomes</taxon>
        <taxon>organismal metagenomes</taxon>
    </lineage>
</organism>
<accession>A0A6C0IUA0</accession>
<protein>
    <submittedName>
        <fullName evidence="1">Uncharacterized protein</fullName>
    </submittedName>
</protein>
<proteinExistence type="predicted"/>
<evidence type="ECO:0000313" key="1">
    <source>
        <dbReference type="EMBL" id="QHT96652.1"/>
    </source>
</evidence>
<dbReference type="EMBL" id="MN740261">
    <property type="protein sequence ID" value="QHT96652.1"/>
    <property type="molecule type" value="Genomic_DNA"/>
</dbReference>